<dbReference type="STRING" id="40149.A0A0E0DQ90"/>
<dbReference type="InterPro" id="IPR005201">
    <property type="entry name" value="TIM_ENGase"/>
</dbReference>
<dbReference type="InterPro" id="IPR017853">
    <property type="entry name" value="GH"/>
</dbReference>
<dbReference type="GO" id="GO:0006491">
    <property type="term" value="P:N-glycan processing"/>
    <property type="evidence" value="ECO:0007669"/>
    <property type="project" value="UniProtKB-ARBA"/>
</dbReference>
<evidence type="ECO:0000256" key="7">
    <source>
        <dbReference type="ARBA" id="ARBA00034414"/>
    </source>
</evidence>
<dbReference type="FunFam" id="3.20.20.80:FF:000043">
    <property type="entry name" value="cytosolic endo-beta-N-acetylglucosaminidase"/>
    <property type="match status" value="1"/>
</dbReference>
<evidence type="ECO:0000256" key="1">
    <source>
        <dbReference type="ARBA" id="ARBA00004514"/>
    </source>
</evidence>
<keyword evidence="6" id="KW-0326">Glycosidase</keyword>
<dbReference type="PANTHER" id="PTHR13246">
    <property type="entry name" value="ENDO BETA N-ACETYLGLUCOSAMINIDASE"/>
    <property type="match status" value="1"/>
</dbReference>
<comment type="subcellular location">
    <subcellularLocation>
        <location evidence="1">Cytoplasm</location>
        <location evidence="1">Cytosol</location>
    </subcellularLocation>
</comment>
<reference evidence="12" key="2">
    <citation type="submission" date="2018-05" db="EMBL/GenBank/DDBJ databases">
        <title>OmerRS3 (Oryza meridionalis Reference Sequence Version 3).</title>
        <authorList>
            <person name="Zhang J."/>
            <person name="Kudrna D."/>
            <person name="Lee S."/>
            <person name="Talag J."/>
            <person name="Welchert J."/>
            <person name="Wing R.A."/>
        </authorList>
    </citation>
    <scope>NUCLEOTIDE SEQUENCE [LARGE SCALE GENOMIC DNA]</scope>
    <source>
        <strain evidence="12">cv. OR44</strain>
    </source>
</reference>
<dbReference type="SUPFAM" id="SSF51445">
    <property type="entry name" value="(Trans)glycosidases"/>
    <property type="match status" value="1"/>
</dbReference>
<dbReference type="EnsemblPlants" id="OMERI05G11320.1">
    <property type="protein sequence ID" value="OMERI05G11320.1"/>
    <property type="gene ID" value="OMERI05G11320"/>
</dbReference>
<dbReference type="CDD" id="cd06547">
    <property type="entry name" value="GH85_ENGase"/>
    <property type="match status" value="1"/>
</dbReference>
<protein>
    <recommendedName>
        <fullName evidence="3">mannosyl-glycoprotein endo-beta-N-acetylglucosaminidase</fullName>
        <ecNumber evidence="3">3.2.1.96</ecNumber>
    </recommendedName>
</protein>
<evidence type="ECO:0000256" key="4">
    <source>
        <dbReference type="ARBA" id="ARBA00022490"/>
    </source>
</evidence>
<reference evidence="12" key="1">
    <citation type="submission" date="2015-04" db="UniProtKB">
        <authorList>
            <consortium name="EnsemblPlants"/>
        </authorList>
    </citation>
    <scope>IDENTIFICATION</scope>
</reference>
<feature type="region of interest" description="Disordered" evidence="9">
    <location>
        <begin position="28"/>
        <end position="60"/>
    </location>
</feature>
<dbReference type="GO" id="GO:0005829">
    <property type="term" value="C:cytosol"/>
    <property type="evidence" value="ECO:0007669"/>
    <property type="project" value="UniProtKB-SubCell"/>
</dbReference>
<dbReference type="InterPro" id="IPR057882">
    <property type="entry name" value="ENGase_C"/>
</dbReference>
<dbReference type="HOGENOM" id="CLU_015297_1_0_1"/>
<evidence type="ECO:0000256" key="6">
    <source>
        <dbReference type="ARBA" id="ARBA00023295"/>
    </source>
</evidence>
<evidence type="ECO:0000256" key="2">
    <source>
        <dbReference type="ARBA" id="ARBA00007849"/>
    </source>
</evidence>
<dbReference type="Proteomes" id="UP000008021">
    <property type="component" value="Chromosome 5"/>
</dbReference>
<evidence type="ECO:0000256" key="3">
    <source>
        <dbReference type="ARBA" id="ARBA00012566"/>
    </source>
</evidence>
<dbReference type="GO" id="GO:0033925">
    <property type="term" value="F:mannosyl-glycoprotein endo-beta-N-acetylglucosaminidase activity"/>
    <property type="evidence" value="ECO:0007669"/>
    <property type="project" value="UniProtKB-EC"/>
</dbReference>
<dbReference type="eggNOG" id="KOG2331">
    <property type="taxonomic scope" value="Eukaryota"/>
</dbReference>
<dbReference type="Gramene" id="OMERI05G11320.1">
    <property type="protein sequence ID" value="OMERI05G11320.1"/>
    <property type="gene ID" value="OMERI05G11320"/>
</dbReference>
<keyword evidence="4" id="KW-0963">Cytoplasm</keyword>
<organism evidence="12">
    <name type="scientific">Oryza meridionalis</name>
    <dbReference type="NCBI Taxonomy" id="40149"/>
    <lineage>
        <taxon>Eukaryota</taxon>
        <taxon>Viridiplantae</taxon>
        <taxon>Streptophyta</taxon>
        <taxon>Embryophyta</taxon>
        <taxon>Tracheophyta</taxon>
        <taxon>Spermatophyta</taxon>
        <taxon>Magnoliopsida</taxon>
        <taxon>Liliopsida</taxon>
        <taxon>Poales</taxon>
        <taxon>Poaceae</taxon>
        <taxon>BOP clade</taxon>
        <taxon>Oryzoideae</taxon>
        <taxon>Oryzeae</taxon>
        <taxon>Oryzinae</taxon>
        <taxon>Oryza</taxon>
    </lineage>
</organism>
<dbReference type="AlphaFoldDB" id="A0A0E0DQ90"/>
<dbReference type="Pfam" id="PF03644">
    <property type="entry name" value="Glyco_hydro_85"/>
    <property type="match status" value="1"/>
</dbReference>
<evidence type="ECO:0000256" key="9">
    <source>
        <dbReference type="SAM" id="MobiDB-lite"/>
    </source>
</evidence>
<evidence type="ECO:0000256" key="5">
    <source>
        <dbReference type="ARBA" id="ARBA00022801"/>
    </source>
</evidence>
<comment type="catalytic activity">
    <reaction evidence="7">
        <text>an N(4)-(oligosaccharide-(1-&gt;3)-[oligosaccharide-(1-&gt;6)]-beta-D-Man-(1-&gt;4)-beta-D-GlcNAc-(1-&gt;4)-alpha-D-GlcNAc)-L-asparaginyl-[protein] + H2O = an oligosaccharide-(1-&gt;3)-[oligosaccharide-(1-&gt;6)]-beta-D-Man-(1-&gt;4)-D-GlcNAc + N(4)-(N-acetyl-beta-D-glucosaminyl)-L-asparaginyl-[protein]</text>
        <dbReference type="Rhea" id="RHEA:73067"/>
        <dbReference type="Rhea" id="RHEA-COMP:12603"/>
        <dbReference type="Rhea" id="RHEA-COMP:18176"/>
        <dbReference type="ChEBI" id="CHEBI:15377"/>
        <dbReference type="ChEBI" id="CHEBI:132248"/>
        <dbReference type="ChEBI" id="CHEBI:192714"/>
        <dbReference type="ChEBI" id="CHEBI:192715"/>
        <dbReference type="EC" id="3.2.1.96"/>
    </reaction>
</comment>
<keyword evidence="13" id="KW-1185">Reference proteome</keyword>
<comment type="function">
    <text evidence="8">Endoglycosidase that releases N-glycans from glycoproteins by cleaving the beta-1,4-glycosidic bond in the N,N'-diacetylchitobiose core. Involved in the production of high-mannose type N-glycans during plant development and fruit maturation.</text>
</comment>
<dbReference type="EC" id="3.2.1.96" evidence="3"/>
<feature type="domain" description="Cytosolic endo-beta-N-acetylglucosaminidase C-terminal" evidence="11">
    <location>
        <begin position="612"/>
        <end position="724"/>
    </location>
</feature>
<name>A0A0E0DQ90_9ORYZ</name>
<evidence type="ECO:0000256" key="8">
    <source>
        <dbReference type="ARBA" id="ARBA00060018"/>
    </source>
</evidence>
<evidence type="ECO:0000313" key="12">
    <source>
        <dbReference type="EnsemblPlants" id="OMERI05G11320.1"/>
    </source>
</evidence>
<dbReference type="Gene3D" id="2.60.120.260">
    <property type="entry name" value="Galactose-binding domain-like"/>
    <property type="match status" value="1"/>
</dbReference>
<evidence type="ECO:0000313" key="13">
    <source>
        <dbReference type="Proteomes" id="UP000008021"/>
    </source>
</evidence>
<dbReference type="Gene3D" id="3.20.20.80">
    <property type="entry name" value="Glycosidases"/>
    <property type="match status" value="1"/>
</dbReference>
<dbReference type="FunFam" id="2.60.120.260:FF:000157">
    <property type="entry name" value="Cytosolic endo-beta-N-acetylglucosaminidase 1"/>
    <property type="match status" value="1"/>
</dbReference>
<accession>A0A0E0DQ90</accession>
<sequence length="730" mass="81010">MTCVGSPSPPPCHAMPFSPRRLLRRLRSMLPSAAPASAAGEEEEEGERRPWEPPFDASQPAPPISYPITTLAALASRAYLSEAGNFHLPFNRASSSPRAAPLPPRRRILACHDFRGGYRDDAAPQGGHDPGAYALWHWHLIDVFVYFSHYLVTLPPPCWVNAAHLHGVKVLGTFITEWEKGAEICEEMLATEASAQMYAERLTELAAYLGFDGWLINIEVKLNIRFIDNLKEFVNHLTKTMHAEVPGSLVIWYDAITVNGDLDWQNKLNKYNKPFFDLCDGLFSNYTWKAKYPQESAAVAGERKHDVYMGIDVYGRNTFGGGQWNTNVALDLLKKDDVSAAIFAPGWVYETKQPPNFRTAQNRWWGLVQESWGVLQSYPKQLPFYSDFDQGHGYQVSIEGVKVYGAPWDNISCQSFQPMLKYAGDRGLQTVINCHLIHSFEDEPYSGGNCVTVKGSLQQNEIFSEQLFNGGLSMEGGSVYVFYSVKADACSGLGLSLDLSSGNKESSSILIADDTAAFTRKERHRKYGSYVKADKAEPHTPVHQNWVVYKATIQPSAGFTLTGINIVCTMKTTGGTDPETDGDGSSEAGANRSLHYHASLGHVSIRNTEETEFPPARSWVTEGEYISWSNGSDESKLASLKISWELENKQQAPFMKYNVYVEKLTADSNAKAPRIFLGVASVQVFNVSDLEVPSEVTALKFFIQPCGRDGSCQGLDECPKFHLVPVDSAM</sequence>
<evidence type="ECO:0000259" key="11">
    <source>
        <dbReference type="Pfam" id="PF25529"/>
    </source>
</evidence>
<dbReference type="Pfam" id="PF25529">
    <property type="entry name" value="Ig_ENGASE1_C"/>
    <property type="match status" value="1"/>
</dbReference>
<proteinExistence type="inferred from homology"/>
<dbReference type="InterPro" id="IPR032979">
    <property type="entry name" value="ENGase"/>
</dbReference>
<feature type="domain" description="Cytosolic endo-beta-N-acetylglucosaminidase TIM barrel" evidence="10">
    <location>
        <begin position="120"/>
        <end position="395"/>
    </location>
</feature>
<keyword evidence="5" id="KW-0378">Hydrolase</keyword>
<dbReference type="PANTHER" id="PTHR13246:SF1">
    <property type="entry name" value="CYTOSOLIC ENDO-BETA-N-ACETYLGLUCOSAMINIDASE"/>
    <property type="match status" value="1"/>
</dbReference>
<comment type="similarity">
    <text evidence="2">Belongs to the glycosyl hydrolase 85 family.</text>
</comment>
<evidence type="ECO:0000259" key="10">
    <source>
        <dbReference type="Pfam" id="PF03644"/>
    </source>
</evidence>